<dbReference type="PROSITE" id="PS50835">
    <property type="entry name" value="IG_LIKE"/>
    <property type="match status" value="1"/>
</dbReference>
<dbReference type="SUPFAM" id="SSF49265">
    <property type="entry name" value="Fibronectin type III"/>
    <property type="match status" value="1"/>
</dbReference>
<dbReference type="Proteomes" id="UP000288216">
    <property type="component" value="Unassembled WGS sequence"/>
</dbReference>
<evidence type="ECO:0000256" key="6">
    <source>
        <dbReference type="SAM" id="Phobius"/>
    </source>
</evidence>
<dbReference type="PANTHER" id="PTHR48485">
    <property type="entry name" value="INTERLEUKIN-12 SUBUNIT BETA-RELATED"/>
    <property type="match status" value="1"/>
</dbReference>
<feature type="transmembrane region" description="Helical" evidence="6">
    <location>
        <begin position="47"/>
        <end position="68"/>
    </location>
</feature>
<comment type="subunit">
    <text evidence="5">Heterodimer with IL12A; disulfide-linked. The heterodimer is known as interleukin IL-12.</text>
</comment>
<comment type="caution">
    <text evidence="8">The sequence shown here is derived from an EMBL/GenBank/DDBJ whole genome shotgun (WGS) entry which is preliminary data.</text>
</comment>
<protein>
    <recommendedName>
        <fullName evidence="5">Interleukin-12 subunit beta</fullName>
        <shortName evidence="5">IL-12B</shortName>
    </recommendedName>
    <alternativeName>
        <fullName evidence="5">Cytotoxic lymphocyte maturation factor 40 kDa subunit</fullName>
    </alternativeName>
    <alternativeName>
        <fullName evidence="5">IL-12 subunit p40</fullName>
    </alternativeName>
</protein>
<comment type="subcellular location">
    <subcellularLocation>
        <location evidence="5">Secreted</location>
    </subcellularLocation>
</comment>
<feature type="domain" description="Ig-like" evidence="7">
    <location>
        <begin position="82"/>
        <end position="140"/>
    </location>
</feature>
<dbReference type="InterPro" id="IPR050676">
    <property type="entry name" value="IL-12"/>
</dbReference>
<accession>A0A401NHD4</accession>
<sequence length="390" mass="45290">MSDVTVSGESERHTQGKWEDLSLGREFPVRSGQRYGKQHRDYYGRRMVGRLFLCLCFLSLTVTVRMAFEEKYSIVNKTNQLVELNCEASSDQLWAGIHWRLDGVPLSKNAHSNKLNLEVTDRPDAGNYSCHMNSTGAIIKHYYILIDVERQTDKILKETNRKYITCQAERFGGTFTCFWTEREIAIFSASFHRDGWNGDTKDCVLTPCTSSECTVQATCTDQTFSPYAEELRQITITVEAATSKRYEKHTKHFYIRDILKPAAPKELTTTLRLHEVQVNWQYPDSWNSPRSYFPLLSQVSVELTSGKNRQRRRTRSKDASVESLIPGRATRKTHHRRKSHQSINYYTENSNLVFSVTKKQLQNIRRICVRVKELFFTSTWSEPSCKNYQT</sequence>
<keyword evidence="4 5" id="KW-0393">Immunoglobulin domain</keyword>
<evidence type="ECO:0000313" key="8">
    <source>
        <dbReference type="EMBL" id="GCB60285.1"/>
    </source>
</evidence>
<dbReference type="OMA" id="WSEWSHK"/>
<evidence type="ECO:0000256" key="4">
    <source>
        <dbReference type="ARBA" id="ARBA00023319"/>
    </source>
</evidence>
<dbReference type="AlphaFoldDB" id="A0A401NHD4"/>
<dbReference type="PRINTS" id="PR01928">
    <property type="entry name" value="INTRLEUKN12B"/>
</dbReference>
<keyword evidence="2" id="KW-1015">Disulfide bond</keyword>
<evidence type="ECO:0000256" key="1">
    <source>
        <dbReference type="ARBA" id="ARBA00022729"/>
    </source>
</evidence>
<dbReference type="InterPro" id="IPR013783">
    <property type="entry name" value="Ig-like_fold"/>
</dbReference>
<name>A0A401NHD4_SCYTO</name>
<dbReference type="Gene3D" id="2.60.40.10">
    <property type="entry name" value="Immunoglobulins"/>
    <property type="match status" value="3"/>
</dbReference>
<keyword evidence="6" id="KW-1133">Transmembrane helix</keyword>
<dbReference type="InterPro" id="IPR007110">
    <property type="entry name" value="Ig-like_dom"/>
</dbReference>
<dbReference type="Pfam" id="PF10420">
    <property type="entry name" value="IL12p40_C"/>
    <property type="match status" value="1"/>
</dbReference>
<keyword evidence="5" id="KW-0964">Secreted</keyword>
<keyword evidence="6" id="KW-0472">Membrane</keyword>
<dbReference type="GO" id="GO:0005125">
    <property type="term" value="F:cytokine activity"/>
    <property type="evidence" value="ECO:0007669"/>
    <property type="project" value="UniProtKB-KW"/>
</dbReference>
<evidence type="ECO:0000313" key="9">
    <source>
        <dbReference type="Proteomes" id="UP000288216"/>
    </source>
</evidence>
<dbReference type="EMBL" id="BFAA01002380">
    <property type="protein sequence ID" value="GCB60285.1"/>
    <property type="molecule type" value="Genomic_DNA"/>
</dbReference>
<dbReference type="GO" id="GO:0005615">
    <property type="term" value="C:extracellular space"/>
    <property type="evidence" value="ECO:0007669"/>
    <property type="project" value="UniProtKB-KW"/>
</dbReference>
<dbReference type="STRING" id="75743.A0A401NHD4"/>
<evidence type="ECO:0000256" key="5">
    <source>
        <dbReference type="RuleBase" id="RU281113"/>
    </source>
</evidence>
<proteinExistence type="inferred from homology"/>
<keyword evidence="3 5" id="KW-0325">Glycoprotein</keyword>
<dbReference type="InterPro" id="IPR036116">
    <property type="entry name" value="FN3_sf"/>
</dbReference>
<keyword evidence="9" id="KW-1185">Reference proteome</keyword>
<keyword evidence="6" id="KW-0812">Transmembrane</keyword>
<organism evidence="8 9">
    <name type="scientific">Scyliorhinus torazame</name>
    <name type="common">Cloudy catshark</name>
    <name type="synonym">Catulus torazame</name>
    <dbReference type="NCBI Taxonomy" id="75743"/>
    <lineage>
        <taxon>Eukaryota</taxon>
        <taxon>Metazoa</taxon>
        <taxon>Chordata</taxon>
        <taxon>Craniata</taxon>
        <taxon>Vertebrata</taxon>
        <taxon>Chondrichthyes</taxon>
        <taxon>Elasmobranchii</taxon>
        <taxon>Galeomorphii</taxon>
        <taxon>Galeoidea</taxon>
        <taxon>Carcharhiniformes</taxon>
        <taxon>Scyliorhinidae</taxon>
        <taxon>Scyliorhinus</taxon>
    </lineage>
</organism>
<dbReference type="InterPro" id="IPR015528">
    <property type="entry name" value="IL-12_beta"/>
</dbReference>
<dbReference type="InterPro" id="IPR019482">
    <property type="entry name" value="IL-12_beta_cen-dom"/>
</dbReference>
<evidence type="ECO:0000259" key="7">
    <source>
        <dbReference type="PROSITE" id="PS50835"/>
    </source>
</evidence>
<gene>
    <name evidence="5" type="primary">IL12B</name>
    <name evidence="8" type="ORF">scyTo_0006850</name>
</gene>
<evidence type="ECO:0000256" key="3">
    <source>
        <dbReference type="ARBA" id="ARBA00023180"/>
    </source>
</evidence>
<dbReference type="SUPFAM" id="SSF48726">
    <property type="entry name" value="Immunoglobulin"/>
    <property type="match status" value="1"/>
</dbReference>
<dbReference type="InterPro" id="IPR036179">
    <property type="entry name" value="Ig-like_dom_sf"/>
</dbReference>
<dbReference type="OrthoDB" id="8670716at2759"/>
<keyword evidence="5" id="KW-0202">Cytokine</keyword>
<evidence type="ECO:0000256" key="2">
    <source>
        <dbReference type="ARBA" id="ARBA00023157"/>
    </source>
</evidence>
<reference evidence="8 9" key="1">
    <citation type="journal article" date="2018" name="Nat. Ecol. Evol.">
        <title>Shark genomes provide insights into elasmobranch evolution and the origin of vertebrates.</title>
        <authorList>
            <person name="Hara Y"/>
            <person name="Yamaguchi K"/>
            <person name="Onimaru K"/>
            <person name="Kadota M"/>
            <person name="Koyanagi M"/>
            <person name="Keeley SD"/>
            <person name="Tatsumi K"/>
            <person name="Tanaka K"/>
            <person name="Motone F"/>
            <person name="Kageyama Y"/>
            <person name="Nozu R"/>
            <person name="Adachi N"/>
            <person name="Nishimura O"/>
            <person name="Nakagawa R"/>
            <person name="Tanegashima C"/>
            <person name="Kiyatake I"/>
            <person name="Matsumoto R"/>
            <person name="Murakumo K"/>
            <person name="Nishida K"/>
            <person name="Terakita A"/>
            <person name="Kuratani S"/>
            <person name="Sato K"/>
            <person name="Hyodo S Kuraku.S."/>
        </authorList>
    </citation>
    <scope>NUCLEOTIDE SEQUENCE [LARGE SCALE GENOMIC DNA]</scope>
</reference>
<keyword evidence="1" id="KW-0732">Signal</keyword>
<comment type="similarity">
    <text evidence="5">Belongs to the IL-12B family.</text>
</comment>
<dbReference type="GO" id="GO:0004896">
    <property type="term" value="F:cytokine receptor activity"/>
    <property type="evidence" value="ECO:0007669"/>
    <property type="project" value="UniProtKB-UniRule"/>
</dbReference>